<accession>A0A0M3KG73</accession>
<feature type="compositionally biased region" description="Pro residues" evidence="6">
    <location>
        <begin position="37"/>
        <end position="46"/>
    </location>
</feature>
<evidence type="ECO:0000256" key="1">
    <source>
        <dbReference type="ARBA" id="ARBA00004141"/>
    </source>
</evidence>
<dbReference type="PANTHER" id="PTHR21236:SF2">
    <property type="entry name" value="PROTEIN YIPF"/>
    <property type="match status" value="1"/>
</dbReference>
<dbReference type="EMBL" id="UYRR01037121">
    <property type="protein sequence ID" value="VDK69146.1"/>
    <property type="molecule type" value="Genomic_DNA"/>
</dbReference>
<evidence type="ECO:0000313" key="10">
    <source>
        <dbReference type="WBParaSite" id="ASIM_0001998501-mRNA-1"/>
    </source>
</evidence>
<evidence type="ECO:0000256" key="2">
    <source>
        <dbReference type="ARBA" id="ARBA00010596"/>
    </source>
</evidence>
<feature type="transmembrane region" description="Helical" evidence="7">
    <location>
        <begin position="177"/>
        <end position="197"/>
    </location>
</feature>
<keyword evidence="5 7" id="KW-0472">Membrane</keyword>
<protein>
    <submittedName>
        <fullName evidence="10">Yip1 domain-containing protein</fullName>
    </submittedName>
</protein>
<evidence type="ECO:0000256" key="3">
    <source>
        <dbReference type="ARBA" id="ARBA00022692"/>
    </source>
</evidence>
<dbReference type="GO" id="GO:0005802">
    <property type="term" value="C:trans-Golgi network"/>
    <property type="evidence" value="ECO:0007669"/>
    <property type="project" value="TreeGrafter"/>
</dbReference>
<feature type="compositionally biased region" description="Polar residues" evidence="6">
    <location>
        <begin position="10"/>
        <end position="26"/>
    </location>
</feature>
<dbReference type="GO" id="GO:0006888">
    <property type="term" value="P:endoplasmic reticulum to Golgi vesicle-mediated transport"/>
    <property type="evidence" value="ECO:0007669"/>
    <property type="project" value="InterPro"/>
</dbReference>
<keyword evidence="3 7" id="KW-0812">Transmembrane</keyword>
<feature type="region of interest" description="Disordered" evidence="6">
    <location>
        <begin position="1"/>
        <end position="57"/>
    </location>
</feature>
<comment type="similarity">
    <text evidence="2">Belongs to the YIP1 family.</text>
</comment>
<reference evidence="8 9" key="2">
    <citation type="submission" date="2018-11" db="EMBL/GenBank/DDBJ databases">
        <authorList>
            <consortium name="Pathogen Informatics"/>
        </authorList>
    </citation>
    <scope>NUCLEOTIDE SEQUENCE [LARGE SCALE GENOMIC DNA]</scope>
</reference>
<evidence type="ECO:0000256" key="5">
    <source>
        <dbReference type="ARBA" id="ARBA00023136"/>
    </source>
</evidence>
<dbReference type="GO" id="GO:0016020">
    <property type="term" value="C:membrane"/>
    <property type="evidence" value="ECO:0007669"/>
    <property type="project" value="UniProtKB-SubCell"/>
</dbReference>
<dbReference type="AlphaFoldDB" id="A0A0M3KG73"/>
<dbReference type="GO" id="GO:0048280">
    <property type="term" value="P:vesicle fusion with Golgi apparatus"/>
    <property type="evidence" value="ECO:0007669"/>
    <property type="project" value="TreeGrafter"/>
</dbReference>
<gene>
    <name evidence="8" type="ORF">ASIM_LOCUS19371</name>
</gene>
<keyword evidence="4 7" id="KW-1133">Transmembrane helix</keyword>
<feature type="transmembrane region" description="Helical" evidence="7">
    <location>
        <begin position="139"/>
        <end position="157"/>
    </location>
</feature>
<organism evidence="10">
    <name type="scientific">Anisakis simplex</name>
    <name type="common">Herring worm</name>
    <dbReference type="NCBI Taxonomy" id="6269"/>
    <lineage>
        <taxon>Eukaryota</taxon>
        <taxon>Metazoa</taxon>
        <taxon>Ecdysozoa</taxon>
        <taxon>Nematoda</taxon>
        <taxon>Chromadorea</taxon>
        <taxon>Rhabditida</taxon>
        <taxon>Spirurina</taxon>
        <taxon>Ascaridomorpha</taxon>
        <taxon>Ascaridoidea</taxon>
        <taxon>Anisakidae</taxon>
        <taxon>Anisakis</taxon>
        <taxon>Anisakis simplex complex</taxon>
    </lineage>
</organism>
<evidence type="ECO:0000256" key="6">
    <source>
        <dbReference type="SAM" id="MobiDB-lite"/>
    </source>
</evidence>
<reference evidence="10" key="1">
    <citation type="submission" date="2017-02" db="UniProtKB">
        <authorList>
            <consortium name="WormBaseParasite"/>
        </authorList>
    </citation>
    <scope>IDENTIFICATION</scope>
</reference>
<keyword evidence="9" id="KW-1185">Reference proteome</keyword>
<evidence type="ECO:0000256" key="4">
    <source>
        <dbReference type="ARBA" id="ARBA00022989"/>
    </source>
</evidence>
<dbReference type="Proteomes" id="UP000267096">
    <property type="component" value="Unassembled WGS sequence"/>
</dbReference>
<dbReference type="InterPro" id="IPR045231">
    <property type="entry name" value="Yip1/4-like"/>
</dbReference>
<name>A0A0M3KG73_ANISI</name>
<dbReference type="PANTHER" id="PTHR21236">
    <property type="entry name" value="GOLGI MEMBRANE PROTEIN YIP1"/>
    <property type="match status" value="1"/>
</dbReference>
<evidence type="ECO:0000313" key="8">
    <source>
        <dbReference type="EMBL" id="VDK69146.1"/>
    </source>
</evidence>
<comment type="subcellular location">
    <subcellularLocation>
        <location evidence="1">Membrane</location>
        <topology evidence="1">Multi-pass membrane protein</topology>
    </subcellularLocation>
</comment>
<feature type="compositionally biased region" description="Low complexity" evidence="6">
    <location>
        <begin position="47"/>
        <end position="57"/>
    </location>
</feature>
<evidence type="ECO:0000256" key="7">
    <source>
        <dbReference type="SAM" id="Phobius"/>
    </source>
</evidence>
<dbReference type="WBParaSite" id="ASIM_0001998501-mRNA-1">
    <property type="protein sequence ID" value="ASIM_0001998501-mRNA-1"/>
    <property type="gene ID" value="ASIM_0001998501"/>
</dbReference>
<sequence length="220" mass="24324">MSGYWMDDGSGNNWYTQPNTGNQQGWAQFDYNQPQANAPPQPPPLQQPSYYSQQPISSPQPLNNYPDYYGGHMFIPSQASAQARSVSAPAEDDYENEPPLLEELGINFSHIREKTIAVLNPFGSIAPDVIADQDLAGPLLHFGYIYGIGGFGCLGMYGLMNLMSEEKDISFTCTTSILGYCLLPMALLSMVAAVFSFQNFDMILMEIAKNEVGEMRSCLF</sequence>
<evidence type="ECO:0000313" key="9">
    <source>
        <dbReference type="Proteomes" id="UP000267096"/>
    </source>
</evidence>
<proteinExistence type="inferred from homology"/>
<dbReference type="OrthoDB" id="440385at2759"/>